<dbReference type="PANTHER" id="PTHR40112:SF1">
    <property type="entry name" value="H2HPP ISOMERASE"/>
    <property type="match status" value="1"/>
</dbReference>
<dbReference type="InterPro" id="IPR011051">
    <property type="entry name" value="RmlC_Cupin_sf"/>
</dbReference>
<dbReference type="EMBL" id="FNVA01000004">
    <property type="protein sequence ID" value="SEG35816.1"/>
    <property type="molecule type" value="Genomic_DNA"/>
</dbReference>
<dbReference type="Proteomes" id="UP000236728">
    <property type="component" value="Unassembled WGS sequence"/>
</dbReference>
<name>A0A1H5ZKC1_9BACT</name>
<accession>A0A1H5ZKC1</accession>
<keyword evidence="3" id="KW-1185">Reference proteome</keyword>
<dbReference type="RefSeq" id="WP_103933537.1">
    <property type="nucleotide sequence ID" value="NZ_FNVA01000004.1"/>
</dbReference>
<dbReference type="Gene3D" id="2.60.120.10">
    <property type="entry name" value="Jelly Rolls"/>
    <property type="match status" value="1"/>
</dbReference>
<sequence length="122" mass="13729">MAEELQHTRWSDVPVETLNPLLTRQFVTGAQGMLSRLELKKGCLVPRHSHPNEQMSWIESGALKFLLGDEANAAEHVVRAGEILVIPGGLPHSAEALEDTIDYDIFAPPRQDWINRDDSYLR</sequence>
<reference evidence="2 3" key="1">
    <citation type="submission" date="2016-10" db="EMBL/GenBank/DDBJ databases">
        <authorList>
            <person name="de Groot N.N."/>
        </authorList>
    </citation>
    <scope>NUCLEOTIDE SEQUENCE [LARGE SCALE GENOMIC DNA]</scope>
    <source>
        <strain evidence="2 3">DSM 22489</strain>
    </source>
</reference>
<dbReference type="PIRSF" id="PIRSF029883">
    <property type="entry name" value="KdgF"/>
    <property type="match status" value="1"/>
</dbReference>
<dbReference type="PANTHER" id="PTHR40112">
    <property type="entry name" value="H2HPP ISOMERASE"/>
    <property type="match status" value="1"/>
</dbReference>
<evidence type="ECO:0000259" key="1">
    <source>
        <dbReference type="Pfam" id="PF07883"/>
    </source>
</evidence>
<dbReference type="InterPro" id="IPR025499">
    <property type="entry name" value="KdgF"/>
</dbReference>
<feature type="domain" description="Cupin type-2" evidence="1">
    <location>
        <begin position="37"/>
        <end position="99"/>
    </location>
</feature>
<evidence type="ECO:0000313" key="3">
    <source>
        <dbReference type="Proteomes" id="UP000236728"/>
    </source>
</evidence>
<proteinExistence type="predicted"/>
<organism evidence="2 3">
    <name type="scientific">Bryocella elongata</name>
    <dbReference type="NCBI Taxonomy" id="863522"/>
    <lineage>
        <taxon>Bacteria</taxon>
        <taxon>Pseudomonadati</taxon>
        <taxon>Acidobacteriota</taxon>
        <taxon>Terriglobia</taxon>
        <taxon>Terriglobales</taxon>
        <taxon>Acidobacteriaceae</taxon>
        <taxon>Bryocella</taxon>
    </lineage>
</organism>
<dbReference type="SUPFAM" id="SSF51182">
    <property type="entry name" value="RmlC-like cupins"/>
    <property type="match status" value="1"/>
</dbReference>
<dbReference type="CDD" id="cd02238">
    <property type="entry name" value="cupin_KdgF"/>
    <property type="match status" value="1"/>
</dbReference>
<dbReference type="InterPro" id="IPR052535">
    <property type="entry name" value="Bacilysin_H2HPP_isomerase"/>
</dbReference>
<dbReference type="InterPro" id="IPR014710">
    <property type="entry name" value="RmlC-like_jellyroll"/>
</dbReference>
<gene>
    <name evidence="2" type="ORF">SAMN05421819_2660</name>
</gene>
<protein>
    <submittedName>
        <fullName evidence="2">Cupin domain-containing protein</fullName>
    </submittedName>
</protein>
<dbReference type="Pfam" id="PF07883">
    <property type="entry name" value="Cupin_2"/>
    <property type="match status" value="1"/>
</dbReference>
<dbReference type="InterPro" id="IPR013096">
    <property type="entry name" value="Cupin_2"/>
</dbReference>
<evidence type="ECO:0000313" key="2">
    <source>
        <dbReference type="EMBL" id="SEG35816.1"/>
    </source>
</evidence>
<dbReference type="AlphaFoldDB" id="A0A1H5ZKC1"/>
<dbReference type="OrthoDB" id="9811153at2"/>